<dbReference type="PANTHER" id="PTHR32063">
    <property type="match status" value="1"/>
</dbReference>
<feature type="transmembrane region" description="Helical" evidence="8">
    <location>
        <begin position="12"/>
        <end position="32"/>
    </location>
</feature>
<comment type="subcellular location">
    <subcellularLocation>
        <location evidence="1">Cell inner membrane</location>
        <topology evidence="1">Multi-pass membrane protein</topology>
    </subcellularLocation>
</comment>
<organism evidence="9 10">
    <name type="scientific">Enterobacter lignolyticus (strain SCF1)</name>
    <dbReference type="NCBI Taxonomy" id="701347"/>
    <lineage>
        <taxon>Bacteria</taxon>
        <taxon>Pseudomonadati</taxon>
        <taxon>Pseudomonadota</taxon>
        <taxon>Gammaproteobacteria</taxon>
        <taxon>Enterobacterales</taxon>
        <taxon>Enterobacteriaceae</taxon>
        <taxon>Pluralibacter</taxon>
    </lineage>
</organism>
<keyword evidence="7 8" id="KW-0472">Membrane</keyword>
<feature type="transmembrane region" description="Helical" evidence="8">
    <location>
        <begin position="387"/>
        <end position="410"/>
    </location>
</feature>
<feature type="transmembrane region" description="Helical" evidence="8">
    <location>
        <begin position="431"/>
        <end position="451"/>
    </location>
</feature>
<keyword evidence="6 8" id="KW-1133">Transmembrane helix</keyword>
<sequence>MSLSELCLKKPIAVMLLWLAVVVAGLICWFKLPIAALPNYDTPTIQVTASLSGASPETMASSVATPLEKKLSTIPGVANMTSNSLQGETTIVLEFDPSRNIDSATVDVQSALYQALKQLPKEMTTPPTFRKINPADAPIVQIGLDSPSMTLSDLNRYSDDLIAPALSTLNGVAQVTVIGQKRYAVRIEINPDKLAATGLTLEDVNAAVSAANANSPIGELDGKRQMVMLQTRGDLMNAADFANVVIATRNDQPVRLSDVASVEDSIENTLSFSAVNGHNAIVLSVQRQPGANIVSTIDAIRQILPKLQAQMPASVNVKLLNDRSTSIRNAIHDVTVTLMLTIGLVIMVILLFLRHARATFIPALSLPVSLLGAFALMYAFGLSLDNISLMGLTIAVGLVVDDAIVVLENIMRYIEQGEKPFQAALKGVREVAFTVMSISLSLIAVFIPIFFMPGTIGLLFHEFAWVVSLAILVSAAASLTIIPLLVPKLIKPHHISDKPEPRWSIAFEKGFDGLRQHYANGLEWAIRHRGVTLSVALATILLTAGLYWVSPKGFFPQEDIGQINANIDTPQDMSYEGRLNVAQQLETTLLQDPDVADIVTKVDHDTTQLTLTLKAQNQRPPMSVVLKNMRAETEYLPGIKVFFSPIQNLKVGGRNAKSSYQYTLQSVSSSGGVSLNDWANKLMAQMQKSGVFVGLNSDAQLNGLQAQLVIDRNKASLMGVDIQQIRKNLYDAFGTYQVSTIYAPEDSYEVIMEVQAPFRQNESDLSKIYVRASDNSLLPITTFTHISRTQGVTAVNHQGQLPAITLSFDLAPGKSLSDATQAITQAQEAIQLPSSVFGSYAGQAALYQQSQTSQIWLIVLALAVIYVILGVLYESWIHPLTILLGLPSAAVGALLALRIFNLELTFIAMIGILLLIGIVKKNAIMMIDFALAAQREQRLSPHDAIIQACLQRFRPIMMTTLCAIMGALPIALSLGAGAELRQPMGVAIVGGLLFSQFITLFVTPVLFLLFDREGSKAVPQLAEESS</sequence>
<evidence type="ECO:0000256" key="3">
    <source>
        <dbReference type="ARBA" id="ARBA00022475"/>
    </source>
</evidence>
<keyword evidence="3" id="KW-1003">Cell membrane</keyword>
<dbReference type="Gene3D" id="3.30.70.1430">
    <property type="entry name" value="Multidrug efflux transporter AcrB pore domain"/>
    <property type="match status" value="2"/>
</dbReference>
<dbReference type="SUPFAM" id="SSF82693">
    <property type="entry name" value="Multidrug efflux transporter AcrB pore domain, PN1, PN2, PC1 and PC2 subdomains"/>
    <property type="match status" value="3"/>
</dbReference>
<evidence type="ECO:0000313" key="10">
    <source>
        <dbReference type="Proteomes" id="UP000006872"/>
    </source>
</evidence>
<dbReference type="SUPFAM" id="SSF82866">
    <property type="entry name" value="Multidrug efflux transporter AcrB transmembrane domain"/>
    <property type="match status" value="2"/>
</dbReference>
<reference evidence="10" key="1">
    <citation type="submission" date="2010-10" db="EMBL/GenBank/DDBJ databases">
        <title>Complete sequence of Enterobacter cloacae SCF1.</title>
        <authorList>
            <consortium name="US DOE Joint Genome Institute"/>
            <person name="Lucas S."/>
            <person name="Copeland A."/>
            <person name="Lapidus A."/>
            <person name="Cheng J.-F."/>
            <person name="Bruce D."/>
            <person name="Goodwin L."/>
            <person name="Pitluck S."/>
            <person name="Davenport K."/>
            <person name="Detter J.C."/>
            <person name="Han C."/>
            <person name="Tapia R."/>
            <person name="Land M."/>
            <person name="Hauser L."/>
            <person name="Chang Y.-J."/>
            <person name="Jeffries C."/>
            <person name="Kyrpides N."/>
            <person name="Ivanova N."/>
            <person name="Mikhailova N."/>
            <person name="DeAngelis K."/>
            <person name="Arkin A.P."/>
            <person name="Chivian D."/>
            <person name="Edwards B."/>
            <person name="Woo H."/>
            <person name="Hazen T.C."/>
            <person name="Woyke T."/>
        </authorList>
    </citation>
    <scope>NUCLEOTIDE SEQUENCE [LARGE SCALE GENOMIC DNA]</scope>
    <source>
        <strain evidence="10">SCF1</strain>
    </source>
</reference>
<evidence type="ECO:0000256" key="2">
    <source>
        <dbReference type="ARBA" id="ARBA00022448"/>
    </source>
</evidence>
<reference evidence="9 10" key="2">
    <citation type="journal article" date="2011" name="Stand. Genomic Sci.">
        <title>Complete genome sequence of 'Enterobacter lignolyticus' SCF1.</title>
        <authorList>
            <person name="Deangelis K.M."/>
            <person name="D'Haeseleer P."/>
            <person name="Chivian D."/>
            <person name="Fortney J.L."/>
            <person name="Khudyakov J."/>
            <person name="Simmons B."/>
            <person name="Woo H."/>
            <person name="Arkin A.P."/>
            <person name="Davenport K.W."/>
            <person name="Goodwin L."/>
            <person name="Chen A."/>
            <person name="Ivanova N."/>
            <person name="Kyrpides N.C."/>
            <person name="Mavromatis K."/>
            <person name="Woyke T."/>
            <person name="Hazen T.C."/>
        </authorList>
    </citation>
    <scope>NUCLEOTIDE SEQUENCE [LARGE SCALE GENOMIC DNA]</scope>
    <source>
        <strain evidence="9 10">SCF1</strain>
    </source>
</reference>
<dbReference type="Gene3D" id="1.20.1640.10">
    <property type="entry name" value="Multidrug efflux transporter AcrB transmembrane domain"/>
    <property type="match status" value="2"/>
</dbReference>
<protein>
    <submittedName>
        <fullName evidence="9">Acriflavin resistance protein</fullName>
    </submittedName>
</protein>
<dbReference type="SUPFAM" id="SSF82714">
    <property type="entry name" value="Multidrug efflux transporter AcrB TolC docking domain, DN and DC subdomains"/>
    <property type="match status" value="2"/>
</dbReference>
<dbReference type="FunFam" id="1.20.1640.10:FF:000001">
    <property type="entry name" value="Efflux pump membrane transporter"/>
    <property type="match status" value="1"/>
</dbReference>
<dbReference type="PANTHER" id="PTHR32063:SF21">
    <property type="entry name" value="MULTIDRUG RESISTANCE PROTEIN MDTB"/>
    <property type="match status" value="1"/>
</dbReference>
<accession>E3G4G8</accession>
<gene>
    <name evidence="9" type="ordered locus">Entcl_2026</name>
</gene>
<feature type="transmembrane region" description="Helical" evidence="8">
    <location>
        <begin position="334"/>
        <end position="353"/>
    </location>
</feature>
<dbReference type="Proteomes" id="UP000006872">
    <property type="component" value="Chromosome"/>
</dbReference>
<dbReference type="InterPro" id="IPR027463">
    <property type="entry name" value="AcrB_DN_DC_subdom"/>
</dbReference>
<dbReference type="Pfam" id="PF00873">
    <property type="entry name" value="ACR_tran"/>
    <property type="match status" value="1"/>
</dbReference>
<evidence type="ECO:0000256" key="6">
    <source>
        <dbReference type="ARBA" id="ARBA00022989"/>
    </source>
</evidence>
<dbReference type="GO" id="GO:0005886">
    <property type="term" value="C:plasma membrane"/>
    <property type="evidence" value="ECO:0007669"/>
    <property type="project" value="UniProtKB-SubCell"/>
</dbReference>
<keyword evidence="10" id="KW-1185">Reference proteome</keyword>
<dbReference type="Gene3D" id="3.30.2090.10">
    <property type="entry name" value="Multidrug efflux transporter AcrB TolC docking domain, DN and DC subdomains"/>
    <property type="match status" value="2"/>
</dbReference>
<evidence type="ECO:0000313" key="9">
    <source>
        <dbReference type="EMBL" id="ADO48281.1"/>
    </source>
</evidence>
<feature type="transmembrane region" description="Helical" evidence="8">
    <location>
        <begin position="984"/>
        <end position="1010"/>
    </location>
</feature>
<feature type="transmembrane region" description="Helical" evidence="8">
    <location>
        <begin position="906"/>
        <end position="932"/>
    </location>
</feature>
<dbReference type="InterPro" id="IPR001036">
    <property type="entry name" value="Acrflvin-R"/>
</dbReference>
<dbReference type="HOGENOM" id="CLU_002755_1_2_6"/>
<keyword evidence="2" id="KW-0813">Transport</keyword>
<evidence type="ECO:0000256" key="5">
    <source>
        <dbReference type="ARBA" id="ARBA00022692"/>
    </source>
</evidence>
<keyword evidence="4" id="KW-0997">Cell inner membrane</keyword>
<evidence type="ECO:0000256" key="4">
    <source>
        <dbReference type="ARBA" id="ARBA00022519"/>
    </source>
</evidence>
<proteinExistence type="predicted"/>
<dbReference type="KEGG" id="esc:Entcl_2026"/>
<evidence type="ECO:0000256" key="8">
    <source>
        <dbReference type="SAM" id="Phobius"/>
    </source>
</evidence>
<dbReference type="EMBL" id="CP002272">
    <property type="protein sequence ID" value="ADO48281.1"/>
    <property type="molecule type" value="Genomic_DNA"/>
</dbReference>
<feature type="transmembrane region" description="Helical" evidence="8">
    <location>
        <begin position="463"/>
        <end position="486"/>
    </location>
</feature>
<evidence type="ECO:0000256" key="1">
    <source>
        <dbReference type="ARBA" id="ARBA00004429"/>
    </source>
</evidence>
<dbReference type="Gene3D" id="3.30.70.1440">
    <property type="entry name" value="Multidrug efflux transporter AcrB pore domain"/>
    <property type="match status" value="1"/>
</dbReference>
<dbReference type="STRING" id="701347.Entcl_2026"/>
<dbReference type="GO" id="GO:0042910">
    <property type="term" value="F:xenobiotic transmembrane transporter activity"/>
    <property type="evidence" value="ECO:0007669"/>
    <property type="project" value="TreeGrafter"/>
</dbReference>
<dbReference type="PRINTS" id="PR00702">
    <property type="entry name" value="ACRIFLAVINRP"/>
</dbReference>
<feature type="transmembrane region" description="Helical" evidence="8">
    <location>
        <begin position="953"/>
        <end position="972"/>
    </location>
</feature>
<keyword evidence="5 8" id="KW-0812">Transmembrane</keyword>
<evidence type="ECO:0000256" key="7">
    <source>
        <dbReference type="ARBA" id="ARBA00023136"/>
    </source>
</evidence>
<dbReference type="RefSeq" id="WP_013366021.1">
    <property type="nucleotide sequence ID" value="NC_014618.1"/>
</dbReference>
<name>E3G4G8_ENTLS</name>
<dbReference type="eggNOG" id="COG0841">
    <property type="taxonomic scope" value="Bacteria"/>
</dbReference>
<feature type="transmembrane region" description="Helical" evidence="8">
    <location>
        <begin position="360"/>
        <end position="381"/>
    </location>
</feature>
<dbReference type="AlphaFoldDB" id="E3G4G8"/>
<dbReference type="Gene3D" id="3.30.70.1320">
    <property type="entry name" value="Multidrug efflux transporter AcrB pore domain like"/>
    <property type="match status" value="1"/>
</dbReference>
<feature type="transmembrane region" description="Helical" evidence="8">
    <location>
        <begin position="855"/>
        <end position="873"/>
    </location>
</feature>